<dbReference type="InterPro" id="IPR050131">
    <property type="entry name" value="Peptidase_S8_subtilisin-like"/>
</dbReference>
<keyword evidence="4 7" id="KW-0378">Hydrolase</keyword>
<evidence type="ECO:0000313" key="10">
    <source>
        <dbReference type="EMBL" id="ESR22687.1"/>
    </source>
</evidence>
<dbReference type="InterPro" id="IPR000209">
    <property type="entry name" value="Peptidase_S8/S53_dom"/>
</dbReference>
<dbReference type="Gene3D" id="2.40.128.130">
    <property type="entry name" value="Autotransporter beta-domain"/>
    <property type="match status" value="1"/>
</dbReference>
<dbReference type="InterPro" id="IPR015500">
    <property type="entry name" value="Peptidase_S8_subtilisin-rel"/>
</dbReference>
<dbReference type="PANTHER" id="PTHR43806">
    <property type="entry name" value="PEPTIDASE S8"/>
    <property type="match status" value="1"/>
</dbReference>
<proteinExistence type="inferred from homology"/>
<sequence>MGGLPRFMKTSSRVRRAIAAPFFLSVSIAAMTAAAISAGALPAAAQPAEELSASPVADALARAKAHGTRSFVASVFENVRLTPFRSAEIVARANAIAPGLSAEIAKAAGTAEAIAARSAGAALPPGARPDADLDALTEEQRNYGYNLIGAEAAHELGLTGAGVVVGVIDSGFDQSPDGRVHPELEGRIDPRGQSYLYWVNPDLQAITAETTLEEIFGQPGDATDDTDGHGTHVAGTIAAARDGQGMVGIAPGATILPIKAIPQDGEIYVEQIDEMVPIAALQYCGPIALLSGGEDCGYISPTGNTTADAIAYLAQFDDVKVANGSFGPLSEVGQTTSGITLDDAQQAEALAEFVESGKIFVVAAGNEYIDAPVLAENPTGIGLYPFISPDNAGATNSAGAPIFVDETGLDLDFSDFHPDAIAAYEAETGAEYGRIIVVVAVDAQKEITAYSNRCGVAAEWCIAAPGGGIDRDENGNPLQRPIYSTYPTDDYGYSAGTSMAAPHVAGAVAILIEAYPHFSPGKLTDILFETAEDLGEEGVDAVYGHGLLRLDRALSGPLGIDPRSTGQYVANVEGARSWLFGFTSEGGLTKEGSGELHVAKPVEFAGETIIEDGALYVHSVFQTLRMQVGIDGTLGGGGLVVGDVDVAGTLSPGLSPGTLFVTGDVTLAGTATTRIEVDGPRAGTGAGNHDLIVLTGNGSTFTASGTLAPVLRGITGDATNSFTPSLGQTFVVAYAPEGRVTGSFDRLDQPTAGLLPGTRFDVIYTPDALSLVNTPTSYGDLSALGAAQSAAARAFGGALDEARPAAGVRPDASEASVFDPLYLVADAGALAANLDAAAGTIHVAAGQEGVRSVGRFADAVAFRQGQLALDVARTPGTTDFWSRAKRSSSDVGSGTAGHDGGATAFTFGVDHVGEAYAAGGAVSYETSEVDGAHGSADLDALHAAIYLSGQVAQFEAGLRAGLSHVEWDVRRHAFGRSFASSTDGNGGFVEAHAGQRFDTDLATLLPTVTLGYRAMERKGLSESGAFALAVDDKTYEEGHVTFGLMAERGFDLGESGRFTPRLSLAYRHDFLDIARTSPHAVLDAAFDAPGAEIGADALLATVGLEFAANDRFSAVAAYAVEARDGLTEQSLNASVVLRW</sequence>
<protein>
    <recommendedName>
        <fullName evidence="9">Autotransporter domain-containing protein</fullName>
    </recommendedName>
</protein>
<dbReference type="InterPro" id="IPR023828">
    <property type="entry name" value="Peptidase_S8_Ser-AS"/>
</dbReference>
<dbReference type="InterPro" id="IPR006315">
    <property type="entry name" value="OM_autotransptr_brl_dom"/>
</dbReference>
<keyword evidence="5 7" id="KW-0720">Serine protease</keyword>
<name>V4QSD1_9HYPH</name>
<feature type="domain" description="Autotransporter" evidence="9">
    <location>
        <begin position="873"/>
        <end position="1139"/>
    </location>
</feature>
<dbReference type="InterPro" id="IPR036709">
    <property type="entry name" value="Autotransporte_beta_dom_sf"/>
</dbReference>
<comment type="caution">
    <text evidence="10">The sequence shown here is derived from an EMBL/GenBank/DDBJ whole genome shotgun (WGS) entry which is preliminary data.</text>
</comment>
<dbReference type="PROSITE" id="PS51208">
    <property type="entry name" value="AUTOTRANSPORTER"/>
    <property type="match status" value="1"/>
</dbReference>
<dbReference type="AlphaFoldDB" id="V4QSD1"/>
<dbReference type="SMART" id="SM00869">
    <property type="entry name" value="Autotransporter"/>
    <property type="match status" value="1"/>
</dbReference>
<gene>
    <name evidence="10" type="ORF">N177_3824</name>
</gene>
<dbReference type="EMBL" id="AWXZ01000040">
    <property type="protein sequence ID" value="ESR22687.1"/>
    <property type="molecule type" value="Genomic_DNA"/>
</dbReference>
<dbReference type="PRINTS" id="PR00723">
    <property type="entry name" value="SUBTILISIN"/>
</dbReference>
<dbReference type="PROSITE" id="PS00137">
    <property type="entry name" value="SUBTILASE_HIS"/>
    <property type="match status" value="1"/>
</dbReference>
<accession>V4QSD1</accession>
<dbReference type="CDD" id="cd04848">
    <property type="entry name" value="Peptidases_S8_Autotransporter_serine_protease_like"/>
    <property type="match status" value="1"/>
</dbReference>
<dbReference type="Gene3D" id="3.40.50.200">
    <property type="entry name" value="Peptidase S8/S53 domain"/>
    <property type="match status" value="1"/>
</dbReference>
<evidence type="ECO:0000256" key="2">
    <source>
        <dbReference type="ARBA" id="ARBA00022670"/>
    </source>
</evidence>
<dbReference type="PROSITE" id="PS51892">
    <property type="entry name" value="SUBTILASE"/>
    <property type="match status" value="1"/>
</dbReference>
<reference evidence="10 11" key="1">
    <citation type="journal article" date="2014" name="Genome Announc.">
        <title>Draft Genome Sequence of Lutibaculum baratangense Strain AMV1T, Isolated from a Mud Volcano in Andamans, India.</title>
        <authorList>
            <person name="Singh A."/>
            <person name="Sreenivas A."/>
            <person name="Sathyanarayana Reddy G."/>
            <person name="Pinnaka A.K."/>
            <person name="Shivaji S."/>
        </authorList>
    </citation>
    <scope>NUCLEOTIDE SEQUENCE [LARGE SCALE GENOMIC DNA]</scope>
    <source>
        <strain evidence="10 11">AMV1</strain>
    </source>
</reference>
<dbReference type="NCBIfam" id="TIGR01414">
    <property type="entry name" value="autotrans_barl"/>
    <property type="match status" value="1"/>
</dbReference>
<evidence type="ECO:0000256" key="7">
    <source>
        <dbReference type="PROSITE-ProRule" id="PRU01240"/>
    </source>
</evidence>
<feature type="chain" id="PRO_5004728151" description="Autotransporter domain-containing protein" evidence="8">
    <location>
        <begin position="33"/>
        <end position="1139"/>
    </location>
</feature>
<feature type="active site" description="Charge relay system" evidence="6 7">
    <location>
        <position position="169"/>
    </location>
</feature>
<dbReference type="eggNOG" id="COG4625">
    <property type="taxonomic scope" value="Bacteria"/>
</dbReference>
<dbReference type="InterPro" id="IPR034061">
    <property type="entry name" value="Peptidases_S8_Autotransporter"/>
</dbReference>
<keyword evidence="2 7" id="KW-0645">Protease</keyword>
<dbReference type="InterPro" id="IPR005546">
    <property type="entry name" value="Autotransporte_beta"/>
</dbReference>
<dbReference type="SUPFAM" id="SSF103515">
    <property type="entry name" value="Autotransporter"/>
    <property type="match status" value="1"/>
</dbReference>
<dbReference type="PROSITE" id="PS00138">
    <property type="entry name" value="SUBTILASE_SER"/>
    <property type="match status" value="1"/>
</dbReference>
<evidence type="ECO:0000256" key="3">
    <source>
        <dbReference type="ARBA" id="ARBA00022729"/>
    </source>
</evidence>
<organism evidence="10 11">
    <name type="scientific">Lutibaculum baratangense AMV1</name>
    <dbReference type="NCBI Taxonomy" id="631454"/>
    <lineage>
        <taxon>Bacteria</taxon>
        <taxon>Pseudomonadati</taxon>
        <taxon>Pseudomonadota</taxon>
        <taxon>Alphaproteobacteria</taxon>
        <taxon>Hyphomicrobiales</taxon>
        <taxon>Tepidamorphaceae</taxon>
        <taxon>Lutibaculum</taxon>
    </lineage>
</organism>
<evidence type="ECO:0000256" key="8">
    <source>
        <dbReference type="SAM" id="SignalP"/>
    </source>
</evidence>
<evidence type="ECO:0000256" key="6">
    <source>
        <dbReference type="PIRSR" id="PIRSR615500-1"/>
    </source>
</evidence>
<dbReference type="STRING" id="631454.N177_3824"/>
<feature type="active site" description="Charge relay system" evidence="6 7">
    <location>
        <position position="498"/>
    </location>
</feature>
<evidence type="ECO:0000256" key="5">
    <source>
        <dbReference type="ARBA" id="ARBA00022825"/>
    </source>
</evidence>
<dbReference type="PANTHER" id="PTHR43806:SF11">
    <property type="entry name" value="CEREVISIN-RELATED"/>
    <property type="match status" value="1"/>
</dbReference>
<feature type="signal peptide" evidence="8">
    <location>
        <begin position="1"/>
        <end position="32"/>
    </location>
</feature>
<comment type="similarity">
    <text evidence="1 7">Belongs to the peptidase S8 family.</text>
</comment>
<keyword evidence="3 8" id="KW-0732">Signal</keyword>
<evidence type="ECO:0000313" key="11">
    <source>
        <dbReference type="Proteomes" id="UP000017819"/>
    </source>
</evidence>
<evidence type="ECO:0000256" key="4">
    <source>
        <dbReference type="ARBA" id="ARBA00022801"/>
    </source>
</evidence>
<dbReference type="eggNOG" id="COG1404">
    <property type="taxonomic scope" value="Bacteria"/>
</dbReference>
<feature type="active site" description="Charge relay system" evidence="6 7">
    <location>
        <position position="229"/>
    </location>
</feature>
<keyword evidence="11" id="KW-1185">Reference proteome</keyword>
<dbReference type="Proteomes" id="UP000017819">
    <property type="component" value="Unassembled WGS sequence"/>
</dbReference>
<dbReference type="SUPFAM" id="SSF52743">
    <property type="entry name" value="Subtilisin-like"/>
    <property type="match status" value="1"/>
</dbReference>
<dbReference type="GO" id="GO:0004252">
    <property type="term" value="F:serine-type endopeptidase activity"/>
    <property type="evidence" value="ECO:0007669"/>
    <property type="project" value="UniProtKB-UniRule"/>
</dbReference>
<evidence type="ECO:0000256" key="1">
    <source>
        <dbReference type="ARBA" id="ARBA00011073"/>
    </source>
</evidence>
<dbReference type="GO" id="GO:0006508">
    <property type="term" value="P:proteolysis"/>
    <property type="evidence" value="ECO:0007669"/>
    <property type="project" value="UniProtKB-KW"/>
</dbReference>
<dbReference type="Pfam" id="PF00082">
    <property type="entry name" value="Peptidase_S8"/>
    <property type="match status" value="1"/>
</dbReference>
<dbReference type="InterPro" id="IPR022398">
    <property type="entry name" value="Peptidase_S8_His-AS"/>
</dbReference>
<evidence type="ECO:0000259" key="9">
    <source>
        <dbReference type="PROSITE" id="PS51208"/>
    </source>
</evidence>
<dbReference type="GO" id="GO:0019867">
    <property type="term" value="C:outer membrane"/>
    <property type="evidence" value="ECO:0007669"/>
    <property type="project" value="InterPro"/>
</dbReference>
<dbReference type="InterPro" id="IPR036852">
    <property type="entry name" value="Peptidase_S8/S53_dom_sf"/>
</dbReference>